<evidence type="ECO:0000256" key="1">
    <source>
        <dbReference type="ARBA" id="ARBA00004123"/>
    </source>
</evidence>
<feature type="compositionally biased region" description="Polar residues" evidence="5">
    <location>
        <begin position="526"/>
        <end position="538"/>
    </location>
</feature>
<feature type="compositionally biased region" description="Polar residues" evidence="5">
    <location>
        <begin position="798"/>
        <end position="836"/>
    </location>
</feature>
<proteinExistence type="predicted"/>
<reference evidence="8" key="1">
    <citation type="submission" date="2015-10" db="EMBL/GenBank/DDBJ databases">
        <authorList>
            <person name="Devillers H."/>
        </authorList>
    </citation>
    <scope>NUCLEOTIDE SEQUENCE [LARGE SCALE GENOMIC DNA]</scope>
</reference>
<feature type="region of interest" description="Disordered" evidence="5">
    <location>
        <begin position="972"/>
        <end position="993"/>
    </location>
</feature>
<evidence type="ECO:0000313" key="7">
    <source>
        <dbReference type="EMBL" id="CUS23990.1"/>
    </source>
</evidence>
<evidence type="ECO:0000256" key="4">
    <source>
        <dbReference type="SAM" id="Coils"/>
    </source>
</evidence>
<feature type="region of interest" description="Disordered" evidence="5">
    <location>
        <begin position="1006"/>
        <end position="1164"/>
    </location>
</feature>
<keyword evidence="2" id="KW-0813">Transport</keyword>
<evidence type="ECO:0000256" key="5">
    <source>
        <dbReference type="SAM" id="MobiDB-lite"/>
    </source>
</evidence>
<sequence length="1519" mass="164605">MSVLEDELPTATSEDFGFKPLGKIDILPSCEEQLPFSKLQNFAISNTSKLYAAASNHKVIVGTLHNLRDQLSDVEETGADSSGESKQLQFLSEKDLECVVYVGFNSAGTTVLCITRTFELFQFDVLQKEWSSLNISSPSAEELTVTSVKPLSPDLQTILVQASKHLYQIEISGTSSVIASDITDFDVGYNQYVLMQGDGTVQVHENFQTQSPKIFTPPNDILEQITEEFAPLAINVLSELHYLVVFGNPITESDEDVVYDHKMYLVTLTENNEAKFQESFDIAPAFGSVLRNPNYYRISLDQLMPSVPHLYIISSAASSELTLLDDHAVIQPSQDSDRAVLPINQDTDNDTNPVGMAIDLTSELRVPEPCQGVSVSSNLPIVFVLNSEGEVLVFALFNSSGIKNNEFSAETALNALQKEWKISEEVLNIKSKIPMVNQKDSLGNSINSRPATGTSTGISTDVSGSNSSSSFTQPSSPSVKSDSPQSYERQQKSTSPPGQPALEQPSFGKSSSGQPSFGQSSFGKTSFGQSPFGQSATEKSPFGQPSFGQAAFGKPTFEKTVAGQQDFGKPTFGQSTFGQSTFGNLPVGVSATEAAKPSESQTPASELGQEAVSGVQNPSSQPIQPKPTFGNISFGQPTSMQTLSDNTMSSPDASSFGKPAFGKPAFGSGLQFGTSNIQTDSESVKKNGYASGQPAFKAPIFGAPAFGTPAFGQTPISGHGSKSQATGTEKPTAPGFGAFSAFAKTDSPFSKLSSGPSPFVDKPSAEDSGSKESGGQGLFGNKHAGSSSTEIKPVFGTPPTNLFNKAVDSNNSPTNASENMTDSNDNASSLFSSFNKKISEHKQLQSPFSQFQNSPATSVMKNVEITTNDENRQGEDSDSSSGDETSTENEGSSTENEGSSTESVVDNQSQSDNDEKREMAKESSLGGGKNFPKEQNIFDTESNKTDFSSLTERIKKVANVDTNSFSDAFSKSMAVKDSEASQTGTSAFSKFSKDLQKSPTSAFSFANIGKQQSLNDGTKTTNYASNSGFPKLGHHDTEKDGIVGHEDTEKSNEIGDQSAEKEEGTSAALNKNEESSDYKGTNKNVFREEKPFDSKLGNETSESNTRKPSTTLLPNETTDEYSSSGVNSKEASKEASEESPVNLSDSGYSAKRTETSTGGESFDDLDDLKEELEHIKTQHDDAEEPATTEHISEPAFQNLRLVQKSSPTEAFDAETQTSIQSHDVEVETEKKTVGHADVQAFENDEKYLAQQYAPKKIGTFFIGAKLSQKPSLSKNETMKRIEATFNIVSSELEVLQCNLETIGEFINDQSKKPFTRTIETLFLNYTWRLEEASLLNSFIEDVFGEEGSIFTEASSLMCDAENVRDKDLVSLKNNQFSTREYFCQLKTLCEQNEVSKRGLTFRQTQFQRKLRSKISSVQNLIQNIEGTLRVLKAQASSADVDEKPLVSTLIDSSLRRGDLLEAIQALRSEVAELKLRDRGLVKFSDTNSATRTAPISELKLKLDTKQQIGQVLMNRLQST</sequence>
<dbReference type="OrthoDB" id="248320at2759"/>
<dbReference type="InterPro" id="IPR015943">
    <property type="entry name" value="WD40/YVTN_repeat-like_dom_sf"/>
</dbReference>
<feature type="compositionally biased region" description="Polar residues" evidence="5">
    <location>
        <begin position="440"/>
        <end position="458"/>
    </location>
</feature>
<accession>A0A0N7MM35</accession>
<organism evidence="7 8">
    <name type="scientific">Lachancea quebecensis</name>
    <dbReference type="NCBI Taxonomy" id="1654605"/>
    <lineage>
        <taxon>Eukaryota</taxon>
        <taxon>Fungi</taxon>
        <taxon>Dikarya</taxon>
        <taxon>Ascomycota</taxon>
        <taxon>Saccharomycotina</taxon>
        <taxon>Saccharomycetes</taxon>
        <taxon>Saccharomycetales</taxon>
        <taxon>Saccharomycetaceae</taxon>
        <taxon>Lachancea</taxon>
    </lineage>
</organism>
<feature type="compositionally biased region" description="Polar residues" evidence="5">
    <location>
        <begin position="614"/>
        <end position="623"/>
    </location>
</feature>
<evidence type="ECO:0000259" key="6">
    <source>
        <dbReference type="Pfam" id="PF16755"/>
    </source>
</evidence>
<dbReference type="Pfam" id="PF16755">
    <property type="entry name" value="Beta-prop_NUP159_NUP214"/>
    <property type="match status" value="1"/>
</dbReference>
<dbReference type="EMBL" id="LN890566">
    <property type="protein sequence ID" value="CUS23990.1"/>
    <property type="molecule type" value="Genomic_DNA"/>
</dbReference>
<keyword evidence="3" id="KW-0539">Nucleus</keyword>
<dbReference type="Gene3D" id="2.130.10.10">
    <property type="entry name" value="YVTN repeat-like/Quinoprotein amine dehydrogenase"/>
    <property type="match status" value="1"/>
</dbReference>
<feature type="compositionally biased region" description="Polar residues" evidence="5">
    <location>
        <begin position="1006"/>
        <end position="1028"/>
    </location>
</feature>
<evidence type="ECO:0000256" key="2">
    <source>
        <dbReference type="ARBA" id="ARBA00022448"/>
    </source>
</evidence>
<comment type="subcellular location">
    <subcellularLocation>
        <location evidence="1">Nucleus</location>
    </subcellularLocation>
</comment>
<feature type="compositionally biased region" description="Polar residues" evidence="5">
    <location>
        <begin position="747"/>
        <end position="756"/>
    </location>
</feature>
<feature type="domain" description="Nucleoporin Nup159/Nup146 N-terminal" evidence="6">
    <location>
        <begin position="35"/>
        <end position="390"/>
    </location>
</feature>
<feature type="compositionally biased region" description="Polar residues" evidence="5">
    <location>
        <begin position="980"/>
        <end position="989"/>
    </location>
</feature>
<feature type="compositionally biased region" description="Low complexity" evidence="5">
    <location>
        <begin position="459"/>
        <end position="486"/>
    </location>
</feature>
<keyword evidence="4" id="KW-0175">Coiled coil</keyword>
<feature type="compositionally biased region" description="Polar residues" evidence="5">
    <location>
        <begin position="1097"/>
        <end position="1127"/>
    </location>
</feature>
<feature type="compositionally biased region" description="Polar residues" evidence="5">
    <location>
        <begin position="572"/>
        <end position="583"/>
    </location>
</feature>
<gene>
    <name evidence="7" type="ORF">LAQU0_S13e00826g</name>
</gene>
<name>A0A0N7MM35_9SACH</name>
<dbReference type="Proteomes" id="UP000236544">
    <property type="component" value="Unassembled WGS sequence"/>
</dbReference>
<dbReference type="SUPFAM" id="SSF117289">
    <property type="entry name" value="Nucleoporin domain"/>
    <property type="match status" value="1"/>
</dbReference>
<feature type="compositionally biased region" description="Polar residues" evidence="5">
    <location>
        <begin position="671"/>
        <end position="681"/>
    </location>
</feature>
<keyword evidence="8" id="KW-1185">Reference proteome</keyword>
<feature type="region of interest" description="Disordered" evidence="5">
    <location>
        <begin position="440"/>
        <end position="949"/>
    </location>
</feature>
<dbReference type="GO" id="GO:0005634">
    <property type="term" value="C:nucleus"/>
    <property type="evidence" value="ECO:0007669"/>
    <property type="project" value="UniProtKB-SubCell"/>
</dbReference>
<feature type="compositionally biased region" description="Low complexity" evidence="5">
    <location>
        <begin position="879"/>
        <end position="903"/>
    </location>
</feature>
<dbReference type="InterPro" id="IPR039462">
    <property type="entry name" value="Nup159/Nup146_N"/>
</dbReference>
<evidence type="ECO:0000256" key="3">
    <source>
        <dbReference type="ARBA" id="ARBA00023242"/>
    </source>
</evidence>
<feature type="compositionally biased region" description="Basic and acidic residues" evidence="5">
    <location>
        <begin position="1033"/>
        <end position="1064"/>
    </location>
</feature>
<feature type="compositionally biased region" description="Polar residues" evidence="5">
    <location>
        <begin position="630"/>
        <end position="653"/>
    </location>
</feature>
<feature type="compositionally biased region" description="Polar residues" evidence="5">
    <location>
        <begin position="844"/>
        <end position="868"/>
    </location>
</feature>
<evidence type="ECO:0000313" key="8">
    <source>
        <dbReference type="Proteomes" id="UP000236544"/>
    </source>
</evidence>
<feature type="compositionally biased region" description="Polar residues" evidence="5">
    <location>
        <begin position="937"/>
        <end position="949"/>
    </location>
</feature>
<feature type="compositionally biased region" description="Low complexity" evidence="5">
    <location>
        <begin position="504"/>
        <end position="524"/>
    </location>
</feature>
<feature type="coiled-coil region" evidence="4">
    <location>
        <begin position="1414"/>
        <end position="1476"/>
    </location>
</feature>
<protein>
    <submittedName>
        <fullName evidence="7">LAQU0S13e00826g1_1</fullName>
    </submittedName>
</protein>
<feature type="compositionally biased region" description="Polar residues" evidence="5">
    <location>
        <begin position="714"/>
        <end position="729"/>
    </location>
</feature>